<comment type="caution">
    <text evidence="2">The sequence shown here is derived from an EMBL/GenBank/DDBJ whole genome shotgun (WGS) entry which is preliminary data.</text>
</comment>
<reference evidence="2 3" key="1">
    <citation type="submission" date="2024-10" db="EMBL/GenBank/DDBJ databases">
        <authorList>
            <person name="Deangelis K."/>
            <person name="Huntemann M."/>
            <person name="Clum A."/>
            <person name="Wang J."/>
            <person name="Palaniappan K."/>
            <person name="Ritter S."/>
            <person name="Chen I.-M."/>
            <person name="Stamatis D."/>
            <person name="Reddy T."/>
            <person name="O'Malley R."/>
            <person name="Daum C."/>
            <person name="Ng V."/>
            <person name="Ivanova N."/>
            <person name="Kyrpides N."/>
            <person name="Woyke T."/>
        </authorList>
    </citation>
    <scope>NUCLEOTIDE SEQUENCE [LARGE SCALE GENOMIC DNA]</scope>
    <source>
        <strain evidence="2 3">GAS97</strain>
    </source>
</reference>
<evidence type="ECO:0000313" key="3">
    <source>
        <dbReference type="Proteomes" id="UP001620514"/>
    </source>
</evidence>
<dbReference type="EMBL" id="JBIYDN010000004">
    <property type="protein sequence ID" value="MFK4441879.1"/>
    <property type="molecule type" value="Genomic_DNA"/>
</dbReference>
<evidence type="ECO:0000313" key="2">
    <source>
        <dbReference type="EMBL" id="MFK4441879.1"/>
    </source>
</evidence>
<protein>
    <submittedName>
        <fullName evidence="2">Uncharacterized protein</fullName>
    </submittedName>
</protein>
<name>A0ABW8MDX6_9BURK</name>
<keyword evidence="1" id="KW-0732">Signal</keyword>
<dbReference type="Proteomes" id="UP001620514">
    <property type="component" value="Unassembled WGS sequence"/>
</dbReference>
<feature type="chain" id="PRO_5046324207" evidence="1">
    <location>
        <begin position="34"/>
        <end position="246"/>
    </location>
</feature>
<feature type="signal peptide" evidence="1">
    <location>
        <begin position="1"/>
        <end position="33"/>
    </location>
</feature>
<organism evidence="2 3">
    <name type="scientific">Caballeronia udeis</name>
    <dbReference type="NCBI Taxonomy" id="1232866"/>
    <lineage>
        <taxon>Bacteria</taxon>
        <taxon>Pseudomonadati</taxon>
        <taxon>Pseudomonadota</taxon>
        <taxon>Betaproteobacteria</taxon>
        <taxon>Burkholderiales</taxon>
        <taxon>Burkholderiaceae</taxon>
        <taxon>Caballeronia</taxon>
    </lineage>
</organism>
<accession>A0ABW8MDX6</accession>
<proteinExistence type="predicted"/>
<keyword evidence="3" id="KW-1185">Reference proteome</keyword>
<reference evidence="2 3" key="2">
    <citation type="submission" date="2024-11" db="EMBL/GenBank/DDBJ databases">
        <title>Using genomics to understand microbial adaptation to soil warming.</title>
        <authorList>
            <person name="Deangelis K.M. PhD."/>
        </authorList>
    </citation>
    <scope>NUCLEOTIDE SEQUENCE [LARGE SCALE GENOMIC DNA]</scope>
    <source>
        <strain evidence="2 3">GAS97</strain>
    </source>
</reference>
<evidence type="ECO:0000256" key="1">
    <source>
        <dbReference type="SAM" id="SignalP"/>
    </source>
</evidence>
<gene>
    <name evidence="2" type="ORF">ABH943_001894</name>
</gene>
<dbReference type="RefSeq" id="WP_404605900.1">
    <property type="nucleotide sequence ID" value="NZ_JBIYDN010000004.1"/>
</dbReference>
<sequence>MMRHLYQWRLEWRFQWRLALLAAMLLNAMPAFADEACGKIPVTPEKAEWLGRDLVINGMQTDAAMMTFDASTDTISSQFRAFWQKEGAAARAIDTGHELLLSAIDKTCSYTLNVPVHANSPVTGLFSAARLSNDTPALPRALQPSAYPLPEGETVLDMVSHDSGSDARTVQMKLHDSSPERAAQSYAQRLVQQGWREVVQGSAMQPRSAAASGYALAMQKGGLRMDAAFSRQDGSTTAVINVSAHS</sequence>